<dbReference type="OrthoDB" id="4763081at2759"/>
<dbReference type="EMBL" id="JAGPXF010000002">
    <property type="protein sequence ID" value="KAH7256337.1"/>
    <property type="molecule type" value="Genomic_DNA"/>
</dbReference>
<dbReference type="Proteomes" id="UP000813427">
    <property type="component" value="Unassembled WGS sequence"/>
</dbReference>
<name>A0A8K0S3X5_9HYPO</name>
<proteinExistence type="predicted"/>
<evidence type="ECO:0000313" key="2">
    <source>
        <dbReference type="Proteomes" id="UP000813427"/>
    </source>
</evidence>
<organism evidence="1 2">
    <name type="scientific">Fusarium tricinctum</name>
    <dbReference type="NCBI Taxonomy" id="61284"/>
    <lineage>
        <taxon>Eukaryota</taxon>
        <taxon>Fungi</taxon>
        <taxon>Dikarya</taxon>
        <taxon>Ascomycota</taxon>
        <taxon>Pezizomycotina</taxon>
        <taxon>Sordariomycetes</taxon>
        <taxon>Hypocreomycetidae</taxon>
        <taxon>Hypocreales</taxon>
        <taxon>Nectriaceae</taxon>
        <taxon>Fusarium</taxon>
        <taxon>Fusarium tricinctum species complex</taxon>
    </lineage>
</organism>
<sequence>MAPPLPPARIQAHVYLRPRCGICGVFIKIGERFVAIIGNTDSSAPLYRTQSLPFTDHAQFVDDVCLCRPHPCPFCESSTESVPIHPDCLGLFLRDCQQPDAWNRLWILAAWQTPWQTPWNGSKYLQFHLEPEDISTSSLTVAQVLNFPKLALLPSEIIQTIRLYSVDSPLWRLRTAQALSLLASQDDSQDSTTISLTEIVSWTRGRRPTTAKVLPQPPIIRFTLDALGIQRIERLSFYSNYTDKQSSSESRLFAFVDERFLRYHYKDLGGGDAWEAADSSPAVIHFKFGRARFQFSNEMHYPWLWNTPSPAIQTVSVHPGTTTSSDRKTEDVVAVYQTTTKVPLGESTSCPLRSAFGSFYKRLSETAIASLRPSDYRLHVYTLPIIVCTSQLRTISLDHVTGLTFFYMSNQMYGVHGHTISEPSAVHSLERLPRNIRNKVVWVHLPIPPDEQMMGMGQVDQYAHMMDCTFMIRMKLAGDIVVGPAQFHHADTYSILDSPPAALVFRDGVDHHVTYFGVIARNDSTADRVALISSPRVTTPSRNLLFSTAPLEDVTKVDIYTSQYTGLCVGILLHYRSSGQRALGQCRLGVDAVETHLQPNQICVKRIRFADLRSGEIKESAAIDCTTERLHEHSDEDWVCYAFQGSFEVCFDNAEFHVTHVEAPLP</sequence>
<comment type="caution">
    <text evidence="1">The sequence shown here is derived from an EMBL/GenBank/DDBJ whole genome shotgun (WGS) entry which is preliminary data.</text>
</comment>
<reference evidence="1" key="1">
    <citation type="journal article" date="2021" name="Nat. Commun.">
        <title>Genetic determinants of endophytism in the Arabidopsis root mycobiome.</title>
        <authorList>
            <person name="Mesny F."/>
            <person name="Miyauchi S."/>
            <person name="Thiergart T."/>
            <person name="Pickel B."/>
            <person name="Atanasova L."/>
            <person name="Karlsson M."/>
            <person name="Huettel B."/>
            <person name="Barry K.W."/>
            <person name="Haridas S."/>
            <person name="Chen C."/>
            <person name="Bauer D."/>
            <person name="Andreopoulos W."/>
            <person name="Pangilinan J."/>
            <person name="LaButti K."/>
            <person name="Riley R."/>
            <person name="Lipzen A."/>
            <person name="Clum A."/>
            <person name="Drula E."/>
            <person name="Henrissat B."/>
            <person name="Kohler A."/>
            <person name="Grigoriev I.V."/>
            <person name="Martin F.M."/>
            <person name="Hacquard S."/>
        </authorList>
    </citation>
    <scope>NUCLEOTIDE SEQUENCE</scope>
    <source>
        <strain evidence="1">MPI-SDFR-AT-0068</strain>
    </source>
</reference>
<gene>
    <name evidence="1" type="ORF">BKA59DRAFT_467266</name>
</gene>
<dbReference type="AlphaFoldDB" id="A0A8K0S3X5"/>
<evidence type="ECO:0000313" key="1">
    <source>
        <dbReference type="EMBL" id="KAH7256337.1"/>
    </source>
</evidence>
<keyword evidence="2" id="KW-1185">Reference proteome</keyword>
<accession>A0A8K0S3X5</accession>
<protein>
    <submittedName>
        <fullName evidence="1">Uncharacterized protein</fullName>
    </submittedName>
</protein>